<keyword evidence="3" id="KW-1185">Reference proteome</keyword>
<gene>
    <name evidence="2" type="ORF">GUJ93_ZPchr0012g19840</name>
</gene>
<dbReference type="Proteomes" id="UP000729402">
    <property type="component" value="Unassembled WGS sequence"/>
</dbReference>
<evidence type="ECO:0000313" key="2">
    <source>
        <dbReference type="EMBL" id="KAG8094517.1"/>
    </source>
</evidence>
<evidence type="ECO:0000256" key="1">
    <source>
        <dbReference type="SAM" id="MobiDB-lite"/>
    </source>
</evidence>
<reference evidence="2" key="1">
    <citation type="journal article" date="2021" name="bioRxiv">
        <title>Whole Genome Assembly and Annotation of Northern Wild Rice, Zizania palustris L., Supports a Whole Genome Duplication in the Zizania Genus.</title>
        <authorList>
            <person name="Haas M."/>
            <person name="Kono T."/>
            <person name="Macchietto M."/>
            <person name="Millas R."/>
            <person name="McGilp L."/>
            <person name="Shao M."/>
            <person name="Duquette J."/>
            <person name="Hirsch C.N."/>
            <person name="Kimball J."/>
        </authorList>
    </citation>
    <scope>NUCLEOTIDE SEQUENCE</scope>
    <source>
        <tissue evidence="2">Fresh leaf tissue</tissue>
    </source>
</reference>
<proteinExistence type="predicted"/>
<organism evidence="2 3">
    <name type="scientific">Zizania palustris</name>
    <name type="common">Northern wild rice</name>
    <dbReference type="NCBI Taxonomy" id="103762"/>
    <lineage>
        <taxon>Eukaryota</taxon>
        <taxon>Viridiplantae</taxon>
        <taxon>Streptophyta</taxon>
        <taxon>Embryophyta</taxon>
        <taxon>Tracheophyta</taxon>
        <taxon>Spermatophyta</taxon>
        <taxon>Magnoliopsida</taxon>
        <taxon>Liliopsida</taxon>
        <taxon>Poales</taxon>
        <taxon>Poaceae</taxon>
        <taxon>BOP clade</taxon>
        <taxon>Oryzoideae</taxon>
        <taxon>Oryzeae</taxon>
        <taxon>Zizaniinae</taxon>
        <taxon>Zizania</taxon>
    </lineage>
</organism>
<feature type="region of interest" description="Disordered" evidence="1">
    <location>
        <begin position="1"/>
        <end position="104"/>
    </location>
</feature>
<dbReference type="AlphaFoldDB" id="A0A8J5WT17"/>
<feature type="compositionally biased region" description="Gly residues" evidence="1">
    <location>
        <begin position="74"/>
        <end position="84"/>
    </location>
</feature>
<protein>
    <submittedName>
        <fullName evidence="2">Uncharacterized protein</fullName>
    </submittedName>
</protein>
<evidence type="ECO:0000313" key="3">
    <source>
        <dbReference type="Proteomes" id="UP000729402"/>
    </source>
</evidence>
<name>A0A8J5WT17_ZIZPA</name>
<sequence>MPPNQSTTESKHTHRKAYRITPLGSDRNRPAGPAGSAEPTDRRLLQRLAAADPATLRPRGRGRCAVDPRRGQRVQGGGGGGGEKWGSEALWAERGGGRGEGEPV</sequence>
<comment type="caution">
    <text evidence="2">The sequence shown here is derived from an EMBL/GenBank/DDBJ whole genome shotgun (WGS) entry which is preliminary data.</text>
</comment>
<reference evidence="2" key="2">
    <citation type="submission" date="2021-02" db="EMBL/GenBank/DDBJ databases">
        <authorList>
            <person name="Kimball J.A."/>
            <person name="Haas M.W."/>
            <person name="Macchietto M."/>
            <person name="Kono T."/>
            <person name="Duquette J."/>
            <person name="Shao M."/>
        </authorList>
    </citation>
    <scope>NUCLEOTIDE SEQUENCE</scope>
    <source>
        <tissue evidence="2">Fresh leaf tissue</tissue>
    </source>
</reference>
<feature type="compositionally biased region" description="Basic and acidic residues" evidence="1">
    <location>
        <begin position="95"/>
        <end position="104"/>
    </location>
</feature>
<accession>A0A8J5WT17</accession>
<dbReference type="EMBL" id="JAAALK010000080">
    <property type="protein sequence ID" value="KAG8094517.1"/>
    <property type="molecule type" value="Genomic_DNA"/>
</dbReference>